<feature type="compositionally biased region" description="Low complexity" evidence="2">
    <location>
        <begin position="256"/>
        <end position="266"/>
    </location>
</feature>
<feature type="region of interest" description="Disordered" evidence="2">
    <location>
        <begin position="322"/>
        <end position="379"/>
    </location>
</feature>
<dbReference type="InterPro" id="IPR051363">
    <property type="entry name" value="RLR_Helicase"/>
</dbReference>
<feature type="region of interest" description="Disordered" evidence="2">
    <location>
        <begin position="231"/>
        <end position="275"/>
    </location>
</feature>
<dbReference type="OrthoDB" id="416741at2759"/>
<dbReference type="Proteomes" id="UP000215902">
    <property type="component" value="Unassembled WGS sequence"/>
</dbReference>
<dbReference type="SMART" id="SM00451">
    <property type="entry name" value="ZnF_U1"/>
    <property type="match status" value="6"/>
</dbReference>
<feature type="domain" description="Helicase ATP-binding" evidence="4">
    <location>
        <begin position="757"/>
        <end position="951"/>
    </location>
</feature>
<gene>
    <name evidence="6" type="ORF">BOX15_Mlig026361g1</name>
</gene>
<dbReference type="InterPro" id="IPR006935">
    <property type="entry name" value="Helicase/UvrB_N"/>
</dbReference>
<dbReference type="InterPro" id="IPR001650">
    <property type="entry name" value="Helicase_C-like"/>
</dbReference>
<dbReference type="EMBL" id="NIVC01002499">
    <property type="protein sequence ID" value="PAA57349.1"/>
    <property type="molecule type" value="Genomic_DNA"/>
</dbReference>
<keyword evidence="1" id="KW-0862">Zinc</keyword>
<evidence type="ECO:0000256" key="1">
    <source>
        <dbReference type="PROSITE-ProRule" id="PRU00042"/>
    </source>
</evidence>
<dbReference type="Pfam" id="PF04851">
    <property type="entry name" value="ResIII"/>
    <property type="match status" value="1"/>
</dbReference>
<feature type="domain" description="Helicase C-terminal" evidence="5">
    <location>
        <begin position="1129"/>
        <end position="1290"/>
    </location>
</feature>
<evidence type="ECO:0000256" key="2">
    <source>
        <dbReference type="SAM" id="MobiDB-lite"/>
    </source>
</evidence>
<dbReference type="InterPro" id="IPR014001">
    <property type="entry name" value="Helicase_ATP-bd"/>
</dbReference>
<dbReference type="InterPro" id="IPR013087">
    <property type="entry name" value="Znf_C2H2_type"/>
</dbReference>
<evidence type="ECO:0000313" key="6">
    <source>
        <dbReference type="EMBL" id="PAA57349.1"/>
    </source>
</evidence>
<evidence type="ECO:0000259" key="4">
    <source>
        <dbReference type="PROSITE" id="PS51192"/>
    </source>
</evidence>
<name>A0A267E956_9PLAT</name>
<dbReference type="GO" id="GO:0003677">
    <property type="term" value="F:DNA binding"/>
    <property type="evidence" value="ECO:0007669"/>
    <property type="project" value="InterPro"/>
</dbReference>
<evidence type="ECO:0008006" key="8">
    <source>
        <dbReference type="Google" id="ProtNLM"/>
    </source>
</evidence>
<dbReference type="SMART" id="SM00490">
    <property type="entry name" value="HELICc"/>
    <property type="match status" value="1"/>
</dbReference>
<feature type="compositionally biased region" description="Polar residues" evidence="2">
    <location>
        <begin position="231"/>
        <end position="255"/>
    </location>
</feature>
<reference evidence="6 7" key="1">
    <citation type="submission" date="2017-06" db="EMBL/GenBank/DDBJ databases">
        <title>A platform for efficient transgenesis in Macrostomum lignano, a flatworm model organism for stem cell research.</title>
        <authorList>
            <person name="Berezikov E."/>
        </authorList>
    </citation>
    <scope>NUCLEOTIDE SEQUENCE [LARGE SCALE GENOMIC DNA]</scope>
    <source>
        <strain evidence="6">DV1</strain>
        <tissue evidence="6">Whole organism</tissue>
    </source>
</reference>
<keyword evidence="1" id="KW-0479">Metal-binding</keyword>
<feature type="compositionally biased region" description="Low complexity" evidence="2">
    <location>
        <begin position="326"/>
        <end position="355"/>
    </location>
</feature>
<keyword evidence="7" id="KW-1185">Reference proteome</keyword>
<evidence type="ECO:0000313" key="7">
    <source>
        <dbReference type="Proteomes" id="UP000215902"/>
    </source>
</evidence>
<dbReference type="GO" id="GO:0016787">
    <property type="term" value="F:hydrolase activity"/>
    <property type="evidence" value="ECO:0007669"/>
    <property type="project" value="InterPro"/>
</dbReference>
<proteinExistence type="predicted"/>
<dbReference type="Gene3D" id="3.40.50.300">
    <property type="entry name" value="P-loop containing nucleotide triphosphate hydrolases"/>
    <property type="match status" value="2"/>
</dbReference>
<dbReference type="GO" id="GO:0005737">
    <property type="term" value="C:cytoplasm"/>
    <property type="evidence" value="ECO:0007669"/>
    <property type="project" value="TreeGrafter"/>
</dbReference>
<evidence type="ECO:0000259" key="5">
    <source>
        <dbReference type="PROSITE" id="PS51194"/>
    </source>
</evidence>
<dbReference type="SUPFAM" id="SSF57667">
    <property type="entry name" value="beta-beta-alpha zinc fingers"/>
    <property type="match status" value="5"/>
</dbReference>
<accession>A0A267E956</accession>
<sequence>NQVNSNRCDLCGVTFTSAVHRSDHLSGRPHQRAVSRALHAEPAGEAFCCLICDVACNSEASLAAHCRGQAHQRRLKMPEALEYVRNSAEHVRQEDRGGGVVWYWCDLCNIHATSKSDLASHFQGRGHKNAVVRAGVGAPSLAFDASETSSSIVLPGNQQQQAASSTQPLVPNLEAAAAAAASNSIPNHSARIAVASLTDEFSLMSVHSGAQVSQSPLPSLQYASQTVQPANQTVQPASQTVQPANQTVQPASQTVQSATQPVQPASQPVPPVQQPQLHSEILASPWFHFESEGRYRCNLCGTFATSMSNLADHWNGRLHKNKARRAAATASHMSSSAASPSSSAASSSLSAVSPQSVPPQQRPADSVAPAAAGGGSQRQSAITSASTLGLNFDLNGKCASPINLATWGIDVSRLSSSATSSVGVSSTVARSHAAASLSTGFNASASPSAGFNAAASPSAVSPSAGFNTAASPSAGFNAAASPSAGFNTAGFDAAGFNAAASPSTGFNTAGFNAATSPSAGFNTAGFNTAGFNAAASPSAGFNTAGFNAAASPSAGFNAAGFNAAASPSAGFNAAGFNAAASPSAGFNPTASAGLPAAASAALSGSAVPHQAAGQAQPLVESQANGMLRCTVCNVQCNTPDQMLNHKQGKNHLKRLRVSGIAQPAAATDRAGPEPDLQAASYQPVVQLPDGYSLCNLCGIRLHGNNVAAHVAGRDHRRRLAVRCPAPDRQAPPCEFVANPRTDWPIQLRPRIYQLEAYRLCCRHGNALCVLPTGTGKTLVAALAILAALEANPLRSAVFLVDKVLLVLQQTAFLRAQLTQVRMRRFVRPLPPPSSPALPTPTVTRSLAVAAVCGDLHSLPDDQPLAAADLVVTTAAFYANCLRTGALRLDQACLLAMDEAHHCDALHPYSLLAGQVLSMPELESPRLLGFTASPAGQASLPATQKMLVGLLDRLGGARLAWPSSPDAQAQLAEFSVRAGISGRLVPPLTEETAAVAALINHSALVLTALRKAAEASGASDAALLVNQLLSNGGLDCPNLAGVLDEVAERTAGSQPVRLLVEQLLRLSELRSALSLAICEDSRVAELDDAVLSSLLSRELLAEMRQSAEALVDALQLLREGQAATAGAGSVLRALADDLRGTGGARLALVIVRERATARRLTDLLTSHSAFADFADLRPACLIGHGAAGDAGMSVAQQRRLLFSVARGEANALVATPIACEGLDLPRCDLLVLADPPSRVAALVQSRGRVRVDAGRCLVYCRSAEERQRLQDLLAGEANLLQAVRLLAAREGGGS</sequence>
<dbReference type="PROSITE" id="PS50157">
    <property type="entry name" value="ZINC_FINGER_C2H2_2"/>
    <property type="match status" value="1"/>
</dbReference>
<dbReference type="PROSITE" id="PS00028">
    <property type="entry name" value="ZINC_FINGER_C2H2_1"/>
    <property type="match status" value="2"/>
</dbReference>
<dbReference type="PROSITE" id="PS51192">
    <property type="entry name" value="HELICASE_ATP_BIND_1"/>
    <property type="match status" value="1"/>
</dbReference>
<dbReference type="Pfam" id="PF00271">
    <property type="entry name" value="Helicase_C"/>
    <property type="match status" value="1"/>
</dbReference>
<dbReference type="Pfam" id="PF12874">
    <property type="entry name" value="zf-met"/>
    <property type="match status" value="5"/>
</dbReference>
<evidence type="ECO:0000259" key="3">
    <source>
        <dbReference type="PROSITE" id="PS50157"/>
    </source>
</evidence>
<dbReference type="SMART" id="SM00355">
    <property type="entry name" value="ZnF_C2H2"/>
    <property type="match status" value="5"/>
</dbReference>
<dbReference type="Gene3D" id="3.30.160.60">
    <property type="entry name" value="Classic Zinc Finger"/>
    <property type="match status" value="4"/>
</dbReference>
<dbReference type="SUPFAM" id="SSF52540">
    <property type="entry name" value="P-loop containing nucleoside triphosphate hydrolases"/>
    <property type="match status" value="1"/>
</dbReference>
<feature type="non-terminal residue" evidence="6">
    <location>
        <position position="1"/>
    </location>
</feature>
<dbReference type="SMART" id="SM00487">
    <property type="entry name" value="DEXDc"/>
    <property type="match status" value="1"/>
</dbReference>
<feature type="domain" description="C2H2-type" evidence="3">
    <location>
        <begin position="295"/>
        <end position="324"/>
    </location>
</feature>
<dbReference type="InterPro" id="IPR027417">
    <property type="entry name" value="P-loop_NTPase"/>
</dbReference>
<organism evidence="6 7">
    <name type="scientific">Macrostomum lignano</name>
    <dbReference type="NCBI Taxonomy" id="282301"/>
    <lineage>
        <taxon>Eukaryota</taxon>
        <taxon>Metazoa</taxon>
        <taxon>Spiralia</taxon>
        <taxon>Lophotrochozoa</taxon>
        <taxon>Platyhelminthes</taxon>
        <taxon>Rhabditophora</taxon>
        <taxon>Macrostomorpha</taxon>
        <taxon>Macrostomida</taxon>
        <taxon>Macrostomidae</taxon>
        <taxon>Macrostomum</taxon>
    </lineage>
</organism>
<dbReference type="PROSITE" id="PS51194">
    <property type="entry name" value="HELICASE_CTER"/>
    <property type="match status" value="1"/>
</dbReference>
<dbReference type="InterPro" id="IPR003604">
    <property type="entry name" value="Matrin/U1-like-C_Znf_C2H2"/>
</dbReference>
<keyword evidence="1" id="KW-0863">Zinc-finger</keyword>
<dbReference type="PANTHER" id="PTHR14074">
    <property type="entry name" value="HELICASE WITH DEATH DOMAIN-RELATED"/>
    <property type="match status" value="1"/>
</dbReference>
<dbReference type="STRING" id="282301.A0A267E956"/>
<protein>
    <recommendedName>
        <fullName evidence="8">Helicase ATP-binding domain-containing protein</fullName>
    </recommendedName>
</protein>
<comment type="caution">
    <text evidence="6">The sequence shown here is derived from an EMBL/GenBank/DDBJ whole genome shotgun (WGS) entry which is preliminary data.</text>
</comment>
<dbReference type="GO" id="GO:0008270">
    <property type="term" value="F:zinc ion binding"/>
    <property type="evidence" value="ECO:0007669"/>
    <property type="project" value="UniProtKB-KW"/>
</dbReference>
<dbReference type="PANTHER" id="PTHR14074:SF16">
    <property type="entry name" value="ANTIVIRAL INNATE IMMUNE RESPONSE RECEPTOR RIG-I"/>
    <property type="match status" value="1"/>
</dbReference>
<dbReference type="InterPro" id="IPR036236">
    <property type="entry name" value="Znf_C2H2_sf"/>
</dbReference>
<dbReference type="GO" id="GO:0005524">
    <property type="term" value="F:ATP binding"/>
    <property type="evidence" value="ECO:0007669"/>
    <property type="project" value="InterPro"/>
</dbReference>